<dbReference type="Proteomes" id="UP001170288">
    <property type="component" value="Unassembled WGS sequence"/>
</dbReference>
<dbReference type="SUPFAM" id="SSF52540">
    <property type="entry name" value="P-loop containing nucleoside triphosphate hydrolases"/>
    <property type="match status" value="1"/>
</dbReference>
<evidence type="ECO:0000313" key="2">
    <source>
        <dbReference type="EMBL" id="MDN5069474.1"/>
    </source>
</evidence>
<dbReference type="Pfam" id="PF22679">
    <property type="entry name" value="T1R_D3-like"/>
    <property type="match status" value="1"/>
</dbReference>
<gene>
    <name evidence="2" type="ORF">O8C76_00345</name>
</gene>
<dbReference type="RefSeq" id="WP_301371837.1">
    <property type="nucleotide sequence ID" value="NZ_JAPZCX010000001.1"/>
</dbReference>
<reference evidence="2" key="1">
    <citation type="submission" date="2022-12" db="EMBL/GenBank/DDBJ databases">
        <authorList>
            <person name="Uljanovas D."/>
        </authorList>
    </citation>
    <scope>NUCLEOTIDE SEQUENCE</scope>
    <source>
        <strain evidence="2">RCM69</strain>
    </source>
</reference>
<keyword evidence="2" id="KW-0347">Helicase</keyword>
<dbReference type="Gene3D" id="3.40.50.300">
    <property type="entry name" value="P-loop containing nucleotide triphosphate hydrolases"/>
    <property type="match status" value="3"/>
</dbReference>
<name>A0AAW7PU36_9BACT</name>
<accession>A0AAW7PU36</accession>
<dbReference type="InterPro" id="IPR040980">
    <property type="entry name" value="SWI2_SNF2"/>
</dbReference>
<organism evidence="2 3">
    <name type="scientific">Aliarcobacter butzleri</name>
    <dbReference type="NCBI Taxonomy" id="28197"/>
    <lineage>
        <taxon>Bacteria</taxon>
        <taxon>Pseudomonadati</taxon>
        <taxon>Campylobacterota</taxon>
        <taxon>Epsilonproteobacteria</taxon>
        <taxon>Campylobacterales</taxon>
        <taxon>Arcobacteraceae</taxon>
        <taxon>Aliarcobacter</taxon>
    </lineage>
</organism>
<dbReference type="PANTHER" id="PTHR42927:SF1">
    <property type="entry name" value="HELICASE SUPERFAMILY 1 AND 2 DOMAIN-CONTAINING PROTEIN"/>
    <property type="match status" value="1"/>
</dbReference>
<protein>
    <submittedName>
        <fullName evidence="2">DEAD/DEAH box helicase family protein</fullName>
    </submittedName>
</protein>
<dbReference type="InterPro" id="IPR027417">
    <property type="entry name" value="P-loop_NTPase"/>
</dbReference>
<proteinExistence type="predicted"/>
<dbReference type="InterPro" id="IPR014001">
    <property type="entry name" value="Helicase_ATP-bd"/>
</dbReference>
<dbReference type="InterPro" id="IPR055180">
    <property type="entry name" value="HsdR_RecA-like_helicase_dom_2"/>
</dbReference>
<comment type="caution">
    <text evidence="2">The sequence shown here is derived from an EMBL/GenBank/DDBJ whole genome shotgun (WGS) entry which is preliminary data.</text>
</comment>
<feature type="domain" description="Helicase ATP-binding" evidence="1">
    <location>
        <begin position="326"/>
        <end position="580"/>
    </location>
</feature>
<keyword evidence="2" id="KW-0067">ATP-binding</keyword>
<dbReference type="Pfam" id="PF18766">
    <property type="entry name" value="SWI2_SNF2"/>
    <property type="match status" value="1"/>
</dbReference>
<evidence type="ECO:0000313" key="3">
    <source>
        <dbReference type="Proteomes" id="UP001170288"/>
    </source>
</evidence>
<dbReference type="PANTHER" id="PTHR42927">
    <property type="entry name" value="HELICASE SUPERFAMILY 1 AND 2 DOMAIN-CONTAINING PROTEIN"/>
    <property type="match status" value="1"/>
</dbReference>
<reference evidence="2" key="2">
    <citation type="journal article" date="2023" name="Microorganisms">
        <title>Genomic Characterization of Arcobacter butzleri Strains Isolated from Various Sources in Lithuania.</title>
        <authorList>
            <person name="Uljanovas D."/>
            <person name="Golz G."/>
            <person name="Fleischmann S."/>
            <person name="Kudirkiene E."/>
            <person name="Kasetiene N."/>
            <person name="Grineviciene A."/>
            <person name="Tamuleviciene E."/>
            <person name="Aksomaitiene J."/>
            <person name="Alter T."/>
            <person name="Malakauskas M."/>
        </authorList>
    </citation>
    <scope>NUCLEOTIDE SEQUENCE</scope>
    <source>
        <strain evidence="2">RCM69</strain>
    </source>
</reference>
<evidence type="ECO:0000259" key="1">
    <source>
        <dbReference type="SMART" id="SM00487"/>
    </source>
</evidence>
<dbReference type="GO" id="GO:0004386">
    <property type="term" value="F:helicase activity"/>
    <property type="evidence" value="ECO:0007669"/>
    <property type="project" value="UniProtKB-KW"/>
</dbReference>
<keyword evidence="2" id="KW-0378">Hydrolase</keyword>
<keyword evidence="2" id="KW-0547">Nucleotide-binding</keyword>
<sequence>MNELHLQDKFLIPFFTTNHGVGLGYREVQPNTVTSNLIIESDLIEFLKTSEVNKENFKSLEKKFKSEKELTDSLVAFIEDKIKDFRNMALFLNNNGTITFEGLKFYLFNRSESEIKGDADFEENIFSVVQELKYKYHYEGKQIYSFRPDITLFVNGIYLGYCELKSNYNNQNAKKNGRLKVIKDYKEAVISYLENIQNNSHITDSQKSDIRKDMLKIFEKAIWISTTDINETYIIRDISKFFDEVENHYKEGKYDYEQYNKKVEKSFKQYPLITKSENKQDKLAEVFKAHYSKKMIEKEVLYYNFIEREIEQDKKGNKILKNQKGNLISPRPKQKFGVDKIMSKIDEFLEHENEPDYFINKLRDELKHLPQSMQDELITKRLAFHNNKNIYSLLLQYAAGFGKSNIIGWSALQLKDLKKNGSYVYDKIMLIVDRVQLRDQLDTKMFNMNIDNKMYIEASDKVSFQKALKEDTRLVIVNLQKFNDLRNMLDSDTLKKLSLLRVAFLIDEIHRSNSGSQSEEMLSVFDELQNSFDTDEAYTNSNHKKNLIIGFTATPSHHTLARFGEFNKYAEAEKLWVPFDSYTMKEAIADDYILNPLKGIVAMAAKMYFELPDNVLEGLEDADIEKQYTIKKKKIYENEERIDAISKHIAKNLVQVVYRQIRGTGKAMLATASIKAAKMYKERVEYHFNKIVQEKKYKNYSEAPIYIVYSASQDESNSSSLNGGLTEEKVLQNFALRKNGLIIVVDKLQTGFDEPKLHTLYLDKEIRGINAIQTISRVNRTTKYKNDCKIIDFSYKNVNVSNIKEAFEHFSDVVVSDFDPLGELKALDVVLKDLKLSNIYKEYFTYFSKICEDKEANPNLYLNLENSLTAYIKANPDKSKELKQKVNHYFRILNLIEFVIDFDRKYLEHCFLEFYRRYSNIYNSINRTDEEKDEVEIYYDNQMGIVENVKEKPIKPDIPPTAGTGKGKKTSGYKYNILDIIEKRNEEEEEIGKLIEEFQEKIEVFFSYIKEHKDFKELKAKMFGTQFGEDEVYNDFRKIYNSFVRRKKTEIGDFFVKETKDLVEKLCDDFEDMLRKEEFGQTNTNIFNSNELLNILVQYNLIEEQTIRVTDTYVRGNDTSSLYMLDMNLSKVSIQDNGREKIIRIIRPKNILEKFKELKNEPIESILNTMSNSITITEIATLSAEILSGTLGALTLLLLAGKSFVKEIKEFDYSAVLMSLLNTEIPDFGLELSVILDDVNLLLKKEKNYDITVDKLTSILNDLEKFNCVKLIDNKWYLAEKVYLKE</sequence>
<dbReference type="EMBL" id="JAPZCX010000001">
    <property type="protein sequence ID" value="MDN5069474.1"/>
    <property type="molecule type" value="Genomic_DNA"/>
</dbReference>
<dbReference type="SMART" id="SM00487">
    <property type="entry name" value="DEXDc"/>
    <property type="match status" value="1"/>
</dbReference>